<keyword evidence="1" id="KW-0812">Transmembrane</keyword>
<protein>
    <recommendedName>
        <fullName evidence="4">Membrane protein YfhO</fullName>
    </recommendedName>
</protein>
<keyword evidence="3" id="KW-1185">Reference proteome</keyword>
<feature type="transmembrane region" description="Helical" evidence="1">
    <location>
        <begin position="444"/>
        <end position="464"/>
    </location>
</feature>
<feature type="transmembrane region" description="Helical" evidence="1">
    <location>
        <begin position="401"/>
        <end position="423"/>
    </location>
</feature>
<feature type="transmembrane region" description="Helical" evidence="1">
    <location>
        <begin position="500"/>
        <end position="518"/>
    </location>
</feature>
<evidence type="ECO:0000256" key="1">
    <source>
        <dbReference type="SAM" id="Phobius"/>
    </source>
</evidence>
<reference evidence="2 3" key="1">
    <citation type="submission" date="2018-05" db="EMBL/GenBank/DDBJ databases">
        <title>Genomic Encyclopedia of Archaeal and Bacterial Type Strains, Phase II (KMG-II): from individual species to whole genera.</title>
        <authorList>
            <person name="Goeker M."/>
        </authorList>
    </citation>
    <scope>NUCLEOTIDE SEQUENCE [LARGE SCALE GENOMIC DNA]</scope>
    <source>
        <strain evidence="2 3">DSM 22214</strain>
    </source>
</reference>
<feature type="transmembrane region" description="Helical" evidence="1">
    <location>
        <begin position="192"/>
        <end position="209"/>
    </location>
</feature>
<comment type="caution">
    <text evidence="2">The sequence shown here is derived from an EMBL/GenBank/DDBJ whole genome shotgun (WGS) entry which is preliminary data.</text>
</comment>
<evidence type="ECO:0008006" key="4">
    <source>
        <dbReference type="Google" id="ProtNLM"/>
    </source>
</evidence>
<proteinExistence type="predicted"/>
<feature type="transmembrane region" description="Helical" evidence="1">
    <location>
        <begin position="151"/>
        <end position="172"/>
    </location>
</feature>
<feature type="transmembrane region" description="Helical" evidence="1">
    <location>
        <begin position="341"/>
        <end position="359"/>
    </location>
</feature>
<keyword evidence="1" id="KW-0472">Membrane</keyword>
<dbReference type="EMBL" id="QGGO01000001">
    <property type="protein sequence ID" value="PWK29303.1"/>
    <property type="molecule type" value="Genomic_DNA"/>
</dbReference>
<feature type="transmembrane region" description="Helical" evidence="1">
    <location>
        <begin position="794"/>
        <end position="812"/>
    </location>
</feature>
<gene>
    <name evidence="2" type="ORF">LV89_00143</name>
</gene>
<dbReference type="PANTHER" id="PTHR38454:SF1">
    <property type="entry name" value="INTEGRAL MEMBRANE PROTEIN"/>
    <property type="match status" value="1"/>
</dbReference>
<dbReference type="Proteomes" id="UP000245489">
    <property type="component" value="Unassembled WGS sequence"/>
</dbReference>
<organism evidence="2 3">
    <name type="scientific">Arcicella aurantiaca</name>
    <dbReference type="NCBI Taxonomy" id="591202"/>
    <lineage>
        <taxon>Bacteria</taxon>
        <taxon>Pseudomonadati</taxon>
        <taxon>Bacteroidota</taxon>
        <taxon>Cytophagia</taxon>
        <taxon>Cytophagales</taxon>
        <taxon>Flectobacillaceae</taxon>
        <taxon>Arcicella</taxon>
    </lineage>
</organism>
<feature type="transmembrane region" description="Helical" evidence="1">
    <location>
        <begin position="525"/>
        <end position="542"/>
    </location>
</feature>
<name>A0A316EF44_9BACT</name>
<keyword evidence="1" id="KW-1133">Transmembrane helix</keyword>
<feature type="transmembrane region" description="Helical" evidence="1">
    <location>
        <begin position="12"/>
        <end position="30"/>
    </location>
</feature>
<dbReference type="PANTHER" id="PTHR38454">
    <property type="entry name" value="INTEGRAL MEMBRANE PROTEIN-RELATED"/>
    <property type="match status" value="1"/>
</dbReference>
<dbReference type="AlphaFoldDB" id="A0A316EF44"/>
<feature type="transmembrane region" description="Helical" evidence="1">
    <location>
        <begin position="221"/>
        <end position="240"/>
    </location>
</feature>
<accession>A0A316EF44</accession>
<dbReference type="OrthoDB" id="9772884at2"/>
<feature type="transmembrane region" description="Helical" evidence="1">
    <location>
        <begin position="92"/>
        <end position="114"/>
    </location>
</feature>
<evidence type="ECO:0000313" key="2">
    <source>
        <dbReference type="EMBL" id="PWK29303.1"/>
    </source>
</evidence>
<dbReference type="RefSeq" id="WP_109740934.1">
    <property type="nucleotide sequence ID" value="NZ_QGGO01000001.1"/>
</dbReference>
<feature type="transmembrane region" description="Helical" evidence="1">
    <location>
        <begin position="120"/>
        <end position="139"/>
    </location>
</feature>
<evidence type="ECO:0000313" key="3">
    <source>
        <dbReference type="Proteomes" id="UP000245489"/>
    </source>
</evidence>
<sequence length="815" mass="89678">MKFSFKKFLPHLYAVIVFVVLAGIYALPALQGKQLSQHDITMAQAGAHEAAEFTKQTGEYAWWTNSMFGGMPSFMIQGAYPNSVGSMIGGNIMGVLPTPINMIFLMMLGMYILLVTLGANTWQAILGAIAYAFCSWNMVIIPAGHTSKVLALAYAPMVAAGAVLCFRGKYILGAALTALFMSLEIYANHVQITYYFGLFLGGYILVKIIEKIKAGEFKPLVFALLAFGGGALIGLGNHTMRLWNNAVYSAETIRGKSELTSNNQSKGGLDRDYAYNWSYGIGESGTLLIPNFYGGSSGGTLGGKKSETLKVMVEAGIPEESAMGFAEHGPAYWGDQPSTGGPAYAGAIIIFLFALGAFLVKGGTKWWLVASAIIFTMLSWGKNFPTLNYLMFDYFPMFNKFRAVTMILSLADLAMVTLGILALKQISEQKTTFNDLKKPLIYSLGLTAGFSLIFALLPSLFFSFKGANDAAMQITGDKGIDGNIIRAIASDRESLLRSDAFRSLVLILLAAGLIWAWVSNKIKDVVFYPILIVLVVFDLFGVDKRYFNNDNFVSKSEAEETFAPTPIDEQILKDKSIYRVLDGASPQGFSNDATASYYHKSLGGYHGAKLRRYQEIIENQFSKNNMAVFNMLNTKYFTMPAQQQGGQPMVQQNPDACGNAWFVKEFKIVPNADAEMKALDKFNPKQTAIVDKRYEDQLAGLKIAFDSTANSIKLTDYKLNVMTYESNAKSDQLAVFSEIFYRGNLDWKAYVDGVYKPHFRADYILRGMVVPAGKHKIEFKFEPESVAKGGKVDLIASILMVGLLGLAVFFEVKKK</sequence>
<feature type="transmembrane region" description="Helical" evidence="1">
    <location>
        <begin position="366"/>
        <end position="381"/>
    </location>
</feature>
<dbReference type="InterPro" id="IPR018580">
    <property type="entry name" value="Uncharacterised_YfhO"/>
</dbReference>